<protein>
    <submittedName>
        <fullName evidence="1">Uncharacterized protein</fullName>
    </submittedName>
</protein>
<organism evidence="1 2">
    <name type="scientific">Sorangium cellulosum</name>
    <name type="common">Polyangium cellulosum</name>
    <dbReference type="NCBI Taxonomy" id="56"/>
    <lineage>
        <taxon>Bacteria</taxon>
        <taxon>Pseudomonadati</taxon>
        <taxon>Myxococcota</taxon>
        <taxon>Polyangia</taxon>
        <taxon>Polyangiales</taxon>
        <taxon>Polyangiaceae</taxon>
        <taxon>Sorangium</taxon>
    </lineage>
</organism>
<gene>
    <name evidence="1" type="ORF">SOCE836_025000</name>
</gene>
<reference evidence="1 2" key="1">
    <citation type="submission" date="2015-09" db="EMBL/GenBank/DDBJ databases">
        <title>Sorangium comparison.</title>
        <authorList>
            <person name="Zaburannyi N."/>
            <person name="Bunk B."/>
            <person name="Overmann J."/>
            <person name="Mueller R."/>
        </authorList>
    </citation>
    <scope>NUCLEOTIDE SEQUENCE [LARGE SCALE GENOMIC DNA]</scope>
    <source>
        <strain evidence="1 2">So ce836</strain>
    </source>
</reference>
<accession>A0A4P2QK40</accession>
<proteinExistence type="predicted"/>
<evidence type="ECO:0000313" key="1">
    <source>
        <dbReference type="EMBL" id="AUX30397.1"/>
    </source>
</evidence>
<dbReference type="Proteomes" id="UP000295497">
    <property type="component" value="Chromosome"/>
</dbReference>
<dbReference type="RefSeq" id="WP_129574391.1">
    <property type="nucleotide sequence ID" value="NZ_CP012672.1"/>
</dbReference>
<evidence type="ECO:0000313" key="2">
    <source>
        <dbReference type="Proteomes" id="UP000295497"/>
    </source>
</evidence>
<sequence>MSAVVARVQHGRIQLDESTDLPDGTVVHLYIVDQGDELDDEERQALDDALEDAARSVALGETIAAEDVLRMLDADG</sequence>
<name>A0A4P2QK40_SORCE</name>
<dbReference type="EMBL" id="CP012672">
    <property type="protein sequence ID" value="AUX30397.1"/>
    <property type="molecule type" value="Genomic_DNA"/>
</dbReference>
<dbReference type="AlphaFoldDB" id="A0A4P2QK40"/>